<proteinExistence type="inferred from homology"/>
<dbReference type="InterPro" id="IPR002491">
    <property type="entry name" value="ABC_transptr_periplasmic_BD"/>
</dbReference>
<keyword evidence="4" id="KW-0408">Iron</keyword>
<keyword evidence="4" id="KW-0410">Iron transport</keyword>
<keyword evidence="9" id="KW-1185">Reference proteome</keyword>
<comment type="subcellular location">
    <subcellularLocation>
        <location evidence="1">Cell envelope</location>
    </subcellularLocation>
</comment>
<comment type="similarity">
    <text evidence="2">Belongs to the bacterial solute-binding protein 8 family.</text>
</comment>
<evidence type="ECO:0000259" key="7">
    <source>
        <dbReference type="PROSITE" id="PS50983"/>
    </source>
</evidence>
<feature type="domain" description="Fe/B12 periplasmic-binding" evidence="7">
    <location>
        <begin position="53"/>
        <end position="315"/>
    </location>
</feature>
<evidence type="ECO:0000256" key="3">
    <source>
        <dbReference type="ARBA" id="ARBA00022448"/>
    </source>
</evidence>
<name>A0A495RKF6_9GAMM</name>
<evidence type="ECO:0000256" key="6">
    <source>
        <dbReference type="SAM" id="SignalP"/>
    </source>
</evidence>
<evidence type="ECO:0000313" key="9">
    <source>
        <dbReference type="Proteomes" id="UP000278542"/>
    </source>
</evidence>
<dbReference type="Proteomes" id="UP000278542">
    <property type="component" value="Unassembled WGS sequence"/>
</dbReference>
<dbReference type="CDD" id="cd01140">
    <property type="entry name" value="FatB"/>
    <property type="match status" value="1"/>
</dbReference>
<keyword evidence="4" id="KW-0406">Ion transport</keyword>
<organism evidence="8 9">
    <name type="scientific">Orbus hercynius</name>
    <dbReference type="NCBI Taxonomy" id="593135"/>
    <lineage>
        <taxon>Bacteria</taxon>
        <taxon>Pseudomonadati</taxon>
        <taxon>Pseudomonadota</taxon>
        <taxon>Gammaproteobacteria</taxon>
        <taxon>Orbales</taxon>
        <taxon>Orbaceae</taxon>
        <taxon>Orbus</taxon>
    </lineage>
</organism>
<dbReference type="PANTHER" id="PTHR30532">
    <property type="entry name" value="IRON III DICITRATE-BINDING PERIPLASMIC PROTEIN"/>
    <property type="match status" value="1"/>
</dbReference>
<dbReference type="AlphaFoldDB" id="A0A495RKF6"/>
<dbReference type="PANTHER" id="PTHR30532:SF28">
    <property type="entry name" value="PETROBACTIN-BINDING PROTEIN YCLQ"/>
    <property type="match status" value="1"/>
</dbReference>
<feature type="signal peptide" evidence="6">
    <location>
        <begin position="1"/>
        <end position="17"/>
    </location>
</feature>
<keyword evidence="5 6" id="KW-0732">Signal</keyword>
<dbReference type="EMBL" id="RBWY01000001">
    <property type="protein sequence ID" value="RKS87646.1"/>
    <property type="molecule type" value="Genomic_DNA"/>
</dbReference>
<dbReference type="OrthoDB" id="63946at2"/>
<feature type="chain" id="PRO_5019834972" evidence="6">
    <location>
        <begin position="18"/>
        <end position="315"/>
    </location>
</feature>
<evidence type="ECO:0000313" key="8">
    <source>
        <dbReference type="EMBL" id="RKS87646.1"/>
    </source>
</evidence>
<evidence type="ECO:0000256" key="2">
    <source>
        <dbReference type="ARBA" id="ARBA00008814"/>
    </source>
</evidence>
<evidence type="ECO:0000256" key="5">
    <source>
        <dbReference type="ARBA" id="ARBA00022729"/>
    </source>
</evidence>
<protein>
    <submittedName>
        <fullName evidence="8">Iron complex transport system substrate-binding protein</fullName>
    </submittedName>
</protein>
<comment type="caution">
    <text evidence="8">The sequence shown here is derived from an EMBL/GenBank/DDBJ whole genome shotgun (WGS) entry which is preliminary data.</text>
</comment>
<dbReference type="Pfam" id="PF01497">
    <property type="entry name" value="Peripla_BP_2"/>
    <property type="match status" value="1"/>
</dbReference>
<keyword evidence="3" id="KW-0813">Transport</keyword>
<dbReference type="GO" id="GO:0030288">
    <property type="term" value="C:outer membrane-bounded periplasmic space"/>
    <property type="evidence" value="ECO:0007669"/>
    <property type="project" value="TreeGrafter"/>
</dbReference>
<sequence>MLTKAATIGLSLMFAFAVTGCDNKDAVPTDPSRKMITIEHEQGTTAVPVDPQRVVVLNTATLDTMDALGIAITAVPQTSVHLPAFLKKYEGSDYVNAGSFFEPNYEVLSNLKPELIIAGGRTNDAYDKLSEIAPTISLTVDNKDFINSMAQRTQQLGEIFNKHAEATALIDQFKQKIQLVKDKAQNQGTAMVIMINGGKMSAYGPGSRFGFIYDELGFKPATTFSQTGTHGNVVNAELLLSVNPDWLFVLDRDSAIGNNEAQSAKQVLDNALMHKTNAWNNNKIVYLDSSAMYIAGGLQTYNQLLDQINQVLDQE</sequence>
<dbReference type="Gene3D" id="3.40.50.1980">
    <property type="entry name" value="Nitrogenase molybdenum iron protein domain"/>
    <property type="match status" value="2"/>
</dbReference>
<dbReference type="SUPFAM" id="SSF53807">
    <property type="entry name" value="Helical backbone' metal receptor"/>
    <property type="match status" value="1"/>
</dbReference>
<dbReference type="PROSITE" id="PS51257">
    <property type="entry name" value="PROKAR_LIPOPROTEIN"/>
    <property type="match status" value="1"/>
</dbReference>
<dbReference type="PROSITE" id="PS50983">
    <property type="entry name" value="FE_B12_PBP"/>
    <property type="match status" value="1"/>
</dbReference>
<evidence type="ECO:0000256" key="4">
    <source>
        <dbReference type="ARBA" id="ARBA00022496"/>
    </source>
</evidence>
<reference evidence="8 9" key="1">
    <citation type="submission" date="2018-10" db="EMBL/GenBank/DDBJ databases">
        <title>Genomic Encyclopedia of Type Strains, Phase IV (KMG-IV): sequencing the most valuable type-strain genomes for metagenomic binning, comparative biology and taxonomic classification.</title>
        <authorList>
            <person name="Goeker M."/>
        </authorList>
    </citation>
    <scope>NUCLEOTIDE SEQUENCE [LARGE SCALE GENOMIC DNA]</scope>
    <source>
        <strain evidence="8 9">DSM 22228</strain>
    </source>
</reference>
<dbReference type="InterPro" id="IPR033870">
    <property type="entry name" value="FatB"/>
</dbReference>
<accession>A0A495RKF6</accession>
<dbReference type="GO" id="GO:1901678">
    <property type="term" value="P:iron coordination entity transport"/>
    <property type="evidence" value="ECO:0007669"/>
    <property type="project" value="UniProtKB-ARBA"/>
</dbReference>
<dbReference type="RefSeq" id="WP_121144527.1">
    <property type="nucleotide sequence ID" value="NZ_RBWY01000001.1"/>
</dbReference>
<gene>
    <name evidence="8" type="ORF">DES39_0887</name>
</gene>
<evidence type="ECO:0000256" key="1">
    <source>
        <dbReference type="ARBA" id="ARBA00004196"/>
    </source>
</evidence>
<dbReference type="InterPro" id="IPR051313">
    <property type="entry name" value="Bact_iron-sidero_bind"/>
</dbReference>